<dbReference type="Proteomes" id="UP000009168">
    <property type="component" value="Unassembled WGS sequence"/>
</dbReference>
<dbReference type="KEGG" id="tet:TTHERM_00058540"/>
<dbReference type="HOGENOM" id="CLU_666469_0_0_1"/>
<dbReference type="InParanoid" id="I7MDC8"/>
<dbReference type="RefSeq" id="XP_001007587.1">
    <property type="nucleotide sequence ID" value="XM_001007587.1"/>
</dbReference>
<dbReference type="GeneID" id="7829579"/>
<organism evidence="1 2">
    <name type="scientific">Tetrahymena thermophila (strain SB210)</name>
    <dbReference type="NCBI Taxonomy" id="312017"/>
    <lineage>
        <taxon>Eukaryota</taxon>
        <taxon>Sar</taxon>
        <taxon>Alveolata</taxon>
        <taxon>Ciliophora</taxon>
        <taxon>Intramacronucleata</taxon>
        <taxon>Oligohymenophorea</taxon>
        <taxon>Hymenostomatida</taxon>
        <taxon>Tetrahymenina</taxon>
        <taxon>Tetrahymenidae</taxon>
        <taxon>Tetrahymena</taxon>
    </lineage>
</organism>
<evidence type="ECO:0000313" key="1">
    <source>
        <dbReference type="EMBL" id="EAR87342.1"/>
    </source>
</evidence>
<gene>
    <name evidence="1" type="ORF">TTHERM_00058540</name>
</gene>
<dbReference type="InterPro" id="IPR032675">
    <property type="entry name" value="LRR_dom_sf"/>
</dbReference>
<dbReference type="OrthoDB" id="120976at2759"/>
<dbReference type="EMBL" id="GG662853">
    <property type="protein sequence ID" value="EAR87342.1"/>
    <property type="molecule type" value="Genomic_DNA"/>
</dbReference>
<protein>
    <recommendedName>
        <fullName evidence="3">Kinase domain protein</fullName>
    </recommendedName>
</protein>
<dbReference type="Gene3D" id="3.80.10.10">
    <property type="entry name" value="Ribonuclease Inhibitor"/>
    <property type="match status" value="1"/>
</dbReference>
<accession>I7MDC8</accession>
<dbReference type="AlphaFoldDB" id="I7MDC8"/>
<proteinExistence type="predicted"/>
<evidence type="ECO:0008006" key="3">
    <source>
        <dbReference type="Google" id="ProtNLM"/>
    </source>
</evidence>
<reference evidence="2" key="1">
    <citation type="journal article" date="2006" name="PLoS Biol.">
        <title>Macronuclear genome sequence of the ciliate Tetrahymena thermophila, a model eukaryote.</title>
        <authorList>
            <person name="Eisen J.A."/>
            <person name="Coyne R.S."/>
            <person name="Wu M."/>
            <person name="Wu D."/>
            <person name="Thiagarajan M."/>
            <person name="Wortman J.R."/>
            <person name="Badger J.H."/>
            <person name="Ren Q."/>
            <person name="Amedeo P."/>
            <person name="Jones K.M."/>
            <person name="Tallon L.J."/>
            <person name="Delcher A.L."/>
            <person name="Salzberg S.L."/>
            <person name="Silva J.C."/>
            <person name="Haas B.J."/>
            <person name="Majoros W.H."/>
            <person name="Farzad M."/>
            <person name="Carlton J.M."/>
            <person name="Smith R.K. Jr."/>
            <person name="Garg J."/>
            <person name="Pearlman R.E."/>
            <person name="Karrer K.M."/>
            <person name="Sun L."/>
            <person name="Manning G."/>
            <person name="Elde N.C."/>
            <person name="Turkewitz A.P."/>
            <person name="Asai D.J."/>
            <person name="Wilkes D.E."/>
            <person name="Wang Y."/>
            <person name="Cai H."/>
            <person name="Collins K."/>
            <person name="Stewart B.A."/>
            <person name="Lee S.R."/>
            <person name="Wilamowska K."/>
            <person name="Weinberg Z."/>
            <person name="Ruzzo W.L."/>
            <person name="Wloga D."/>
            <person name="Gaertig J."/>
            <person name="Frankel J."/>
            <person name="Tsao C.-C."/>
            <person name="Gorovsky M.A."/>
            <person name="Keeling P.J."/>
            <person name="Waller R.F."/>
            <person name="Patron N.J."/>
            <person name="Cherry J.M."/>
            <person name="Stover N.A."/>
            <person name="Krieger C.J."/>
            <person name="del Toro C."/>
            <person name="Ryder H.F."/>
            <person name="Williamson S.C."/>
            <person name="Barbeau R.A."/>
            <person name="Hamilton E.P."/>
            <person name="Orias E."/>
        </authorList>
    </citation>
    <scope>NUCLEOTIDE SEQUENCE [LARGE SCALE GENOMIC DNA]</scope>
    <source>
        <strain evidence="2">SB210</strain>
    </source>
</reference>
<name>I7MDC8_TETTS</name>
<keyword evidence="2" id="KW-1185">Reference proteome</keyword>
<sequence length="413" mass="48062">MRNIKNLSINIKSCEINDEVIINLSKYISSIQNLEDLDLQITENCVLSENALEQFFLGLSQQKNIEKLKMHIISLSSLNLQNKFIETLKLDFQYLYGQEDRYDNIGISLQNMKNLIYLDLNISQQVTSICLDGIGESLTNLKNIKTLKLSLLTNYTYVDSFQKGINSLCNLENLKLQIRKRDLQKKIQQEQSQLQKEVVCIKNLSKLTIFELKLNSMTKFIFFLQTETEDEYIEDLFREIKHLVNLNQLVLNVMPSSFSFDASKILSDSLNKLKYLQKITLGIITQEKITLETVKNIRDGLKKHKNLSILNAYLTEDLQQEQENYQLKMIRQRFPIGTNLVKFAQCANFLLQLLEEKQNVENASNSQFLYEKQFPIGTNLVKFAQCANFLLQLLEEKQNVENASNSQFLYEKQ</sequence>
<evidence type="ECO:0000313" key="2">
    <source>
        <dbReference type="Proteomes" id="UP000009168"/>
    </source>
</evidence>
<dbReference type="SUPFAM" id="SSF52047">
    <property type="entry name" value="RNI-like"/>
    <property type="match status" value="1"/>
</dbReference>